<name>A0A9N9QRV0_9CUCU</name>
<feature type="signal peptide" evidence="1">
    <location>
        <begin position="1"/>
        <end position="22"/>
    </location>
</feature>
<protein>
    <recommendedName>
        <fullName evidence="4">TIL domain-containing protein</fullName>
    </recommendedName>
</protein>
<reference evidence="2" key="1">
    <citation type="submission" date="2022-01" db="EMBL/GenBank/DDBJ databases">
        <authorList>
            <person name="King R."/>
        </authorList>
    </citation>
    <scope>NUCLEOTIDE SEQUENCE</scope>
</reference>
<dbReference type="EMBL" id="OU892284">
    <property type="protein sequence ID" value="CAG9772688.1"/>
    <property type="molecule type" value="Genomic_DNA"/>
</dbReference>
<evidence type="ECO:0000313" key="3">
    <source>
        <dbReference type="Proteomes" id="UP001152799"/>
    </source>
</evidence>
<evidence type="ECO:0000313" key="2">
    <source>
        <dbReference type="EMBL" id="CAG9772688.1"/>
    </source>
</evidence>
<evidence type="ECO:0000256" key="1">
    <source>
        <dbReference type="SAM" id="SignalP"/>
    </source>
</evidence>
<keyword evidence="3" id="KW-1185">Reference proteome</keyword>
<proteinExistence type="predicted"/>
<keyword evidence="1" id="KW-0732">Signal</keyword>
<feature type="chain" id="PRO_5040508768" description="TIL domain-containing protein" evidence="1">
    <location>
        <begin position="23"/>
        <end position="82"/>
    </location>
</feature>
<evidence type="ECO:0008006" key="4">
    <source>
        <dbReference type="Google" id="ProtNLM"/>
    </source>
</evidence>
<sequence>MNKLFVVFLVVVIAGLLVGVLAEPAPPCECHCSGEDRACRGINDCINKCDSEGCTQQVIWACYCREGYCLNEDDVCVPICYD</sequence>
<organism evidence="2 3">
    <name type="scientific">Ceutorhynchus assimilis</name>
    <name type="common">cabbage seed weevil</name>
    <dbReference type="NCBI Taxonomy" id="467358"/>
    <lineage>
        <taxon>Eukaryota</taxon>
        <taxon>Metazoa</taxon>
        <taxon>Ecdysozoa</taxon>
        <taxon>Arthropoda</taxon>
        <taxon>Hexapoda</taxon>
        <taxon>Insecta</taxon>
        <taxon>Pterygota</taxon>
        <taxon>Neoptera</taxon>
        <taxon>Endopterygota</taxon>
        <taxon>Coleoptera</taxon>
        <taxon>Polyphaga</taxon>
        <taxon>Cucujiformia</taxon>
        <taxon>Curculionidae</taxon>
        <taxon>Ceutorhynchinae</taxon>
        <taxon>Ceutorhynchus</taxon>
    </lineage>
</organism>
<accession>A0A9N9QRV0</accession>
<dbReference type="AlphaFoldDB" id="A0A9N9QRV0"/>
<gene>
    <name evidence="2" type="ORF">CEUTPL_LOCUS13094</name>
</gene>
<dbReference type="Proteomes" id="UP001152799">
    <property type="component" value="Chromosome 8"/>
</dbReference>